<dbReference type="InParanoid" id="A7EH02"/>
<dbReference type="KEGG" id="ssl:SS1G_04594"/>
<reference evidence="2" key="1">
    <citation type="journal article" date="2011" name="PLoS Genet.">
        <title>Genomic analysis of the necrotrophic fungal pathogens Sclerotinia sclerotiorum and Botrytis cinerea.</title>
        <authorList>
            <person name="Amselem J."/>
            <person name="Cuomo C.A."/>
            <person name="van Kan J.A."/>
            <person name="Viaud M."/>
            <person name="Benito E.P."/>
            <person name="Couloux A."/>
            <person name="Coutinho P.M."/>
            <person name="de Vries R.P."/>
            <person name="Dyer P.S."/>
            <person name="Fillinger S."/>
            <person name="Fournier E."/>
            <person name="Gout L."/>
            <person name="Hahn M."/>
            <person name="Kohn L."/>
            <person name="Lapalu N."/>
            <person name="Plummer K.M."/>
            <person name="Pradier J.M."/>
            <person name="Quevillon E."/>
            <person name="Sharon A."/>
            <person name="Simon A."/>
            <person name="ten Have A."/>
            <person name="Tudzynski B."/>
            <person name="Tudzynski P."/>
            <person name="Wincker P."/>
            <person name="Andrew M."/>
            <person name="Anthouard V."/>
            <person name="Beever R.E."/>
            <person name="Beffa R."/>
            <person name="Benoit I."/>
            <person name="Bouzid O."/>
            <person name="Brault B."/>
            <person name="Chen Z."/>
            <person name="Choquer M."/>
            <person name="Collemare J."/>
            <person name="Cotton P."/>
            <person name="Danchin E.G."/>
            <person name="Da Silva C."/>
            <person name="Gautier A."/>
            <person name="Giraud C."/>
            <person name="Giraud T."/>
            <person name="Gonzalez C."/>
            <person name="Grossetete S."/>
            <person name="Guldener U."/>
            <person name="Henrissat B."/>
            <person name="Howlett B.J."/>
            <person name="Kodira C."/>
            <person name="Kretschmer M."/>
            <person name="Lappartient A."/>
            <person name="Leroch M."/>
            <person name="Levis C."/>
            <person name="Mauceli E."/>
            <person name="Neuveglise C."/>
            <person name="Oeser B."/>
            <person name="Pearson M."/>
            <person name="Poulain J."/>
            <person name="Poussereau N."/>
            <person name="Quesneville H."/>
            <person name="Rascle C."/>
            <person name="Schumacher J."/>
            <person name="Segurens B."/>
            <person name="Sexton A."/>
            <person name="Silva E."/>
            <person name="Sirven C."/>
            <person name="Soanes D.M."/>
            <person name="Talbot N.J."/>
            <person name="Templeton M."/>
            <person name="Yandava C."/>
            <person name="Yarden O."/>
            <person name="Zeng Q."/>
            <person name="Rollins J.A."/>
            <person name="Lebrun M.H."/>
            <person name="Dickman M."/>
        </authorList>
    </citation>
    <scope>NUCLEOTIDE SEQUENCE [LARGE SCALE GENOMIC DNA]</scope>
    <source>
        <strain evidence="2">ATCC 18683 / 1980 / Ss-1</strain>
    </source>
</reference>
<keyword evidence="2" id="KW-1185">Reference proteome</keyword>
<gene>
    <name evidence="1" type="ORF">SS1G_04594</name>
</gene>
<evidence type="ECO:0000313" key="2">
    <source>
        <dbReference type="Proteomes" id="UP000001312"/>
    </source>
</evidence>
<dbReference type="Proteomes" id="UP000001312">
    <property type="component" value="Unassembled WGS sequence"/>
</dbReference>
<dbReference type="AlphaFoldDB" id="A7EH02"/>
<organism evidence="1 2">
    <name type="scientific">Sclerotinia sclerotiorum (strain ATCC 18683 / 1980 / Ss-1)</name>
    <name type="common">White mold</name>
    <name type="synonym">Whetzelinia sclerotiorum</name>
    <dbReference type="NCBI Taxonomy" id="665079"/>
    <lineage>
        <taxon>Eukaryota</taxon>
        <taxon>Fungi</taxon>
        <taxon>Dikarya</taxon>
        <taxon>Ascomycota</taxon>
        <taxon>Pezizomycotina</taxon>
        <taxon>Leotiomycetes</taxon>
        <taxon>Helotiales</taxon>
        <taxon>Sclerotiniaceae</taxon>
        <taxon>Sclerotinia</taxon>
    </lineage>
</organism>
<protein>
    <submittedName>
        <fullName evidence="1">Uncharacterized protein</fullName>
    </submittedName>
</protein>
<name>A7EH02_SCLS1</name>
<dbReference type="RefSeq" id="XP_001594786.1">
    <property type="nucleotide sequence ID" value="XM_001594736.1"/>
</dbReference>
<sequence length="49" mass="5585">MPWGWEKFLRVQWSNVGRLRNFSRVAISLGSKSADGSLLNSPMRFVSES</sequence>
<dbReference type="GeneID" id="5490366"/>
<evidence type="ECO:0000313" key="1">
    <source>
        <dbReference type="EMBL" id="EDO02118.1"/>
    </source>
</evidence>
<dbReference type="HOGENOM" id="CLU_3143902_0_0_1"/>
<proteinExistence type="predicted"/>
<accession>A7EH02</accession>
<dbReference type="EMBL" id="CH476625">
    <property type="protein sequence ID" value="EDO02118.1"/>
    <property type="molecule type" value="Genomic_DNA"/>
</dbReference>